<protein>
    <submittedName>
        <fullName evidence="1">Uncharacterized protein</fullName>
    </submittedName>
</protein>
<evidence type="ECO:0000313" key="1">
    <source>
        <dbReference type="EMBL" id="SVD33798.1"/>
    </source>
</evidence>
<name>A0A382UJC2_9ZZZZ</name>
<gene>
    <name evidence="1" type="ORF">METZ01_LOCUS386652</name>
</gene>
<accession>A0A382UJC2</accession>
<dbReference type="AlphaFoldDB" id="A0A382UJC2"/>
<reference evidence="1" key="1">
    <citation type="submission" date="2018-05" db="EMBL/GenBank/DDBJ databases">
        <authorList>
            <person name="Lanie J.A."/>
            <person name="Ng W.-L."/>
            <person name="Kazmierczak K.M."/>
            <person name="Andrzejewski T.M."/>
            <person name="Davidsen T.M."/>
            <person name="Wayne K.J."/>
            <person name="Tettelin H."/>
            <person name="Glass J.I."/>
            <person name="Rusch D."/>
            <person name="Podicherti R."/>
            <person name="Tsui H.-C.T."/>
            <person name="Winkler M.E."/>
        </authorList>
    </citation>
    <scope>NUCLEOTIDE SEQUENCE</scope>
</reference>
<feature type="non-terminal residue" evidence="1">
    <location>
        <position position="1"/>
    </location>
</feature>
<dbReference type="EMBL" id="UINC01144347">
    <property type="protein sequence ID" value="SVD33798.1"/>
    <property type="molecule type" value="Genomic_DNA"/>
</dbReference>
<sequence>IPGRNHIKTKYGLIRFGLPCTGYGRRSSTIHC</sequence>
<organism evidence="1">
    <name type="scientific">marine metagenome</name>
    <dbReference type="NCBI Taxonomy" id="408172"/>
    <lineage>
        <taxon>unclassified sequences</taxon>
        <taxon>metagenomes</taxon>
        <taxon>ecological metagenomes</taxon>
    </lineage>
</organism>
<proteinExistence type="predicted"/>